<dbReference type="InterPro" id="IPR015124">
    <property type="entry name" value="Stf0"/>
</dbReference>
<dbReference type="Pfam" id="PF09037">
    <property type="entry name" value="Sulphotransf"/>
    <property type="match status" value="1"/>
</dbReference>
<organism evidence="2 3">
    <name type="scientific">Microbaculum marinum</name>
    <dbReference type="NCBI Taxonomy" id="1764581"/>
    <lineage>
        <taxon>Bacteria</taxon>
        <taxon>Pseudomonadati</taxon>
        <taxon>Pseudomonadota</taxon>
        <taxon>Alphaproteobacteria</taxon>
        <taxon>Hyphomicrobiales</taxon>
        <taxon>Tepidamorphaceae</taxon>
        <taxon>Microbaculum</taxon>
    </lineage>
</organism>
<dbReference type="PIRSF" id="PIRSF021497">
    <property type="entry name" value="Sulphotransferase_Stf0"/>
    <property type="match status" value="1"/>
</dbReference>
<dbReference type="AlphaFoldDB" id="A0AAW9RY98"/>
<dbReference type="EMBL" id="JAZHOF010000006">
    <property type="protein sequence ID" value="MEJ8572883.1"/>
    <property type="molecule type" value="Genomic_DNA"/>
</dbReference>
<dbReference type="InterPro" id="IPR024628">
    <property type="entry name" value="Sulfotransferase_Stf0_dom"/>
</dbReference>
<evidence type="ECO:0000259" key="1">
    <source>
        <dbReference type="Pfam" id="PF09037"/>
    </source>
</evidence>
<dbReference type="GO" id="GO:0016740">
    <property type="term" value="F:transferase activity"/>
    <property type="evidence" value="ECO:0007669"/>
    <property type="project" value="InterPro"/>
</dbReference>
<dbReference type="Gene3D" id="3.40.50.300">
    <property type="entry name" value="P-loop containing nucleotide triphosphate hydrolases"/>
    <property type="match status" value="1"/>
</dbReference>
<gene>
    <name evidence="2" type="ORF">V3328_15440</name>
</gene>
<keyword evidence="3" id="KW-1185">Reference proteome</keyword>
<comment type="caution">
    <text evidence="2">The sequence shown here is derived from an EMBL/GenBank/DDBJ whole genome shotgun (WGS) entry which is preliminary data.</text>
</comment>
<evidence type="ECO:0000313" key="2">
    <source>
        <dbReference type="EMBL" id="MEJ8572883.1"/>
    </source>
</evidence>
<protein>
    <submittedName>
        <fullName evidence="2">Stf0 family sulfotransferase</fullName>
    </submittedName>
</protein>
<accession>A0AAW9RY98</accession>
<proteinExistence type="predicted"/>
<feature type="domain" description="Sulphotransferase Stf0" evidence="1">
    <location>
        <begin position="5"/>
        <end position="248"/>
    </location>
</feature>
<sequence>MPFDAYILCGTPRTGSTLLCDMLASTKAAGRPDSYYGRRFIGMWAEEWGLPAPGTLEQAAFEVAYLDAAVAAGRGDTAIFGLRLMKENLHELSEILDRIHPGLASDRSRFERAFGKVLYVHLFREDKLAQAVSYVKAEQTGLWHVAPDGTEIERIGPPRDPKYDFERIRREVVKLESFDAEWSTWFHQQAIEPLRIGYERLAADPAAALLRICEALDIPLPRPGDIRAGVARLADETSLEWMRRYRQDVERAN</sequence>
<name>A0AAW9RY98_9HYPH</name>
<dbReference type="Proteomes" id="UP001378188">
    <property type="component" value="Unassembled WGS sequence"/>
</dbReference>
<evidence type="ECO:0000313" key="3">
    <source>
        <dbReference type="Proteomes" id="UP001378188"/>
    </source>
</evidence>
<dbReference type="SUPFAM" id="SSF52540">
    <property type="entry name" value="P-loop containing nucleoside triphosphate hydrolases"/>
    <property type="match status" value="1"/>
</dbReference>
<dbReference type="RefSeq" id="WP_340330580.1">
    <property type="nucleotide sequence ID" value="NZ_JAZHOF010000006.1"/>
</dbReference>
<reference evidence="2 3" key="1">
    <citation type="submission" date="2024-02" db="EMBL/GenBank/DDBJ databases">
        <title>Genome analysis and characterization of Microbaculum marinisediminis sp. nov., isolated from marine sediment.</title>
        <authorList>
            <person name="Du Z.-J."/>
            <person name="Ye Y.-Q."/>
            <person name="Zhang Z.-R."/>
            <person name="Yuan S.-M."/>
            <person name="Zhang X.-Y."/>
        </authorList>
    </citation>
    <scope>NUCLEOTIDE SEQUENCE [LARGE SCALE GENOMIC DNA]</scope>
    <source>
        <strain evidence="2 3">SDUM1044001</strain>
    </source>
</reference>
<dbReference type="InterPro" id="IPR027417">
    <property type="entry name" value="P-loop_NTPase"/>
</dbReference>